<evidence type="ECO:0000313" key="2">
    <source>
        <dbReference type="Proteomes" id="UP001497482"/>
    </source>
</evidence>
<evidence type="ECO:0000313" key="1">
    <source>
        <dbReference type="EMBL" id="CAL1577460.1"/>
    </source>
</evidence>
<sequence>MLTLYFFYSPRAHAPPVRAGGDGLPCILIAAAPGFAALRMDTASCGDGLSDHGFRQTQQQQDPAVNNGFGQCRVGQEI</sequence>
<reference evidence="1 2" key="1">
    <citation type="submission" date="2024-04" db="EMBL/GenBank/DDBJ databases">
        <authorList>
            <person name="Waldvogel A.-M."/>
            <person name="Schoenle A."/>
        </authorList>
    </citation>
    <scope>NUCLEOTIDE SEQUENCE [LARGE SCALE GENOMIC DNA]</scope>
</reference>
<dbReference type="EMBL" id="OZ035835">
    <property type="protein sequence ID" value="CAL1577460.1"/>
    <property type="molecule type" value="Genomic_DNA"/>
</dbReference>
<dbReference type="Proteomes" id="UP001497482">
    <property type="component" value="Chromosome 13"/>
</dbReference>
<gene>
    <name evidence="1" type="ORF">KC01_LOCUS8806</name>
</gene>
<keyword evidence="2" id="KW-1185">Reference proteome</keyword>
<name>A0AAV2JJ06_KNICA</name>
<accession>A0AAV2JJ06</accession>
<protein>
    <submittedName>
        <fullName evidence="1">Uncharacterized protein</fullName>
    </submittedName>
</protein>
<proteinExistence type="predicted"/>
<organism evidence="1 2">
    <name type="scientific">Knipowitschia caucasica</name>
    <name type="common">Caucasian dwarf goby</name>
    <name type="synonym">Pomatoschistus caucasicus</name>
    <dbReference type="NCBI Taxonomy" id="637954"/>
    <lineage>
        <taxon>Eukaryota</taxon>
        <taxon>Metazoa</taxon>
        <taxon>Chordata</taxon>
        <taxon>Craniata</taxon>
        <taxon>Vertebrata</taxon>
        <taxon>Euteleostomi</taxon>
        <taxon>Actinopterygii</taxon>
        <taxon>Neopterygii</taxon>
        <taxon>Teleostei</taxon>
        <taxon>Neoteleostei</taxon>
        <taxon>Acanthomorphata</taxon>
        <taxon>Gobiaria</taxon>
        <taxon>Gobiiformes</taxon>
        <taxon>Gobioidei</taxon>
        <taxon>Gobiidae</taxon>
        <taxon>Gobiinae</taxon>
        <taxon>Knipowitschia</taxon>
    </lineage>
</organism>
<dbReference type="AlphaFoldDB" id="A0AAV2JJ06"/>